<dbReference type="GO" id="GO:0006633">
    <property type="term" value="P:fatty acid biosynthetic process"/>
    <property type="evidence" value="ECO:0007669"/>
    <property type="project" value="InterPro"/>
</dbReference>
<name>A0A171AMS6_9BACT</name>
<comment type="caution">
    <text evidence="5">The sequence shown here is derived from an EMBL/GenBank/DDBJ whole genome shotgun (WGS) entry which is preliminary data.</text>
</comment>
<reference evidence="6" key="2">
    <citation type="journal article" date="2017" name="Genome Announc.">
        <title>Draft genome sequence of Paludibacter jiangxiensis NM7(T), a propionate-producing fermentative bacterium.</title>
        <authorList>
            <person name="Qiu Y.-L."/>
            <person name="Tourlousse D.M."/>
            <person name="Matsuura N."/>
            <person name="Ohashi A."/>
            <person name="Sekiguchi Y."/>
        </authorList>
    </citation>
    <scope>NUCLEOTIDE SEQUENCE [LARGE SCALE GENOMIC DNA]</scope>
    <source>
        <strain evidence="6">NM7</strain>
    </source>
</reference>
<sequence>MNRSYIKAISYYLPKQALTNEDLAREFSDPNVEKNAGKVGIDVRYIAAEDETAGDMAEQAARNLFQEYNIAPETIDFLILCTQSPDYFLPATACVLQHRLGIPSNAGAIDFNQGCSGYLYGLALAKGLIAANVAKNILLLTAETYSKHIHQQDKANRILFGDAASATLISNEGFAAIGEFSLGTDGAGENDLIVRTGGFRHKNALNDFTIDKNGTVISSDHLFLNGSEIFSFTQEKVPLLVKDTLLQNGLEQEQIDLFVFHQSNRFMLDFLRKKIKIDEEKFYYCLSRFGNTVSSTIPIALKEAMTDKSIKVNNKILLASYGVGYSWAGVVLNF</sequence>
<keyword evidence="2" id="KW-0012">Acyltransferase</keyword>
<feature type="domain" description="Beta-ketoacyl-[acyl-carrier-protein] synthase III N-terminal" evidence="4">
    <location>
        <begin position="109"/>
        <end position="186"/>
    </location>
</feature>
<dbReference type="Gene3D" id="3.40.47.10">
    <property type="match status" value="1"/>
</dbReference>
<dbReference type="InterPro" id="IPR013751">
    <property type="entry name" value="ACP_syn_III_N"/>
</dbReference>
<evidence type="ECO:0000256" key="1">
    <source>
        <dbReference type="ARBA" id="ARBA00022679"/>
    </source>
</evidence>
<accession>A0A171AMS6</accession>
<reference evidence="6" key="1">
    <citation type="submission" date="2016-04" db="EMBL/GenBank/DDBJ databases">
        <title>Draft genome sequence of Paludibacter jiangxiensis strain NM7.</title>
        <authorList>
            <person name="Qiu Y."/>
            <person name="Matsuura N."/>
            <person name="Ohashi A."/>
            <person name="Tourlousse M.D."/>
            <person name="Sekiguchi Y."/>
        </authorList>
    </citation>
    <scope>NUCLEOTIDE SEQUENCE [LARGE SCALE GENOMIC DNA]</scope>
    <source>
        <strain evidence="6">NM7</strain>
    </source>
</reference>
<dbReference type="GO" id="GO:0044550">
    <property type="term" value="P:secondary metabolite biosynthetic process"/>
    <property type="evidence" value="ECO:0007669"/>
    <property type="project" value="TreeGrafter"/>
</dbReference>
<dbReference type="Pfam" id="PF08545">
    <property type="entry name" value="ACP_syn_III"/>
    <property type="match status" value="1"/>
</dbReference>
<evidence type="ECO:0000259" key="4">
    <source>
        <dbReference type="Pfam" id="PF08545"/>
    </source>
</evidence>
<evidence type="ECO:0000313" key="6">
    <source>
        <dbReference type="Proteomes" id="UP000076586"/>
    </source>
</evidence>
<dbReference type="InterPro" id="IPR016039">
    <property type="entry name" value="Thiolase-like"/>
</dbReference>
<dbReference type="SUPFAM" id="SSF53901">
    <property type="entry name" value="Thiolase-like"/>
    <property type="match status" value="1"/>
</dbReference>
<keyword evidence="1" id="KW-0808">Transferase</keyword>
<proteinExistence type="predicted"/>
<protein>
    <submittedName>
        <fullName evidence="5">3-oxoacyl-[acyl-carrier-protein] synthase-3</fullName>
    </submittedName>
</protein>
<dbReference type="PANTHER" id="PTHR34069">
    <property type="entry name" value="3-OXOACYL-[ACYL-CARRIER-PROTEIN] SYNTHASE 3"/>
    <property type="match status" value="1"/>
</dbReference>
<evidence type="ECO:0000256" key="2">
    <source>
        <dbReference type="ARBA" id="ARBA00023315"/>
    </source>
</evidence>
<organism evidence="5 6">
    <name type="scientific">Paludibacter jiangxiensis</name>
    <dbReference type="NCBI Taxonomy" id="681398"/>
    <lineage>
        <taxon>Bacteria</taxon>
        <taxon>Pseudomonadati</taxon>
        <taxon>Bacteroidota</taxon>
        <taxon>Bacteroidia</taxon>
        <taxon>Bacteroidales</taxon>
        <taxon>Paludibacteraceae</taxon>
        <taxon>Paludibacter</taxon>
    </lineage>
</organism>
<dbReference type="GO" id="GO:0004315">
    <property type="term" value="F:3-oxoacyl-[acyl-carrier-protein] synthase activity"/>
    <property type="evidence" value="ECO:0007669"/>
    <property type="project" value="InterPro"/>
</dbReference>
<evidence type="ECO:0000313" key="5">
    <source>
        <dbReference type="EMBL" id="GAT63998.1"/>
    </source>
</evidence>
<dbReference type="PANTHER" id="PTHR34069:SF2">
    <property type="entry name" value="BETA-KETOACYL-[ACYL-CARRIER-PROTEIN] SYNTHASE III"/>
    <property type="match status" value="1"/>
</dbReference>
<feature type="domain" description="Beta-ketoacyl-[acyl-carrier-protein] synthase III C-terminal" evidence="3">
    <location>
        <begin position="247"/>
        <end position="333"/>
    </location>
</feature>
<dbReference type="EMBL" id="BDCR01000004">
    <property type="protein sequence ID" value="GAT63998.1"/>
    <property type="molecule type" value="Genomic_DNA"/>
</dbReference>
<dbReference type="NCBIfam" id="NF006829">
    <property type="entry name" value="PRK09352.1"/>
    <property type="match status" value="1"/>
</dbReference>
<dbReference type="CDD" id="cd00830">
    <property type="entry name" value="KAS_III"/>
    <property type="match status" value="1"/>
</dbReference>
<dbReference type="AlphaFoldDB" id="A0A171AMS6"/>
<dbReference type="RefSeq" id="WP_068705701.1">
    <property type="nucleotide sequence ID" value="NZ_BDCR01000004.1"/>
</dbReference>
<dbReference type="Proteomes" id="UP000076586">
    <property type="component" value="Unassembled WGS sequence"/>
</dbReference>
<gene>
    <name evidence="5" type="ORF">PJIAN_4541</name>
</gene>
<dbReference type="InterPro" id="IPR013747">
    <property type="entry name" value="ACP_syn_III_C"/>
</dbReference>
<dbReference type="OrthoDB" id="9815506at2"/>
<dbReference type="Pfam" id="PF08541">
    <property type="entry name" value="ACP_syn_III_C"/>
    <property type="match status" value="1"/>
</dbReference>
<dbReference type="STRING" id="681398.PJIAN_4541"/>
<keyword evidence="6" id="KW-1185">Reference proteome</keyword>
<evidence type="ECO:0000259" key="3">
    <source>
        <dbReference type="Pfam" id="PF08541"/>
    </source>
</evidence>